<evidence type="ECO:0000313" key="1">
    <source>
        <dbReference type="EMBL" id="MCI43279.1"/>
    </source>
</evidence>
<protein>
    <submittedName>
        <fullName evidence="1">Uncharacterized protein</fullName>
    </submittedName>
</protein>
<reference evidence="1 2" key="1">
    <citation type="journal article" date="2018" name="Front. Plant Sci.">
        <title>Red Clover (Trifolium pratense) and Zigzag Clover (T. medium) - A Picture of Genomic Similarities and Differences.</title>
        <authorList>
            <person name="Dluhosova J."/>
            <person name="Istvanek J."/>
            <person name="Nedelnik J."/>
            <person name="Repkova J."/>
        </authorList>
    </citation>
    <scope>NUCLEOTIDE SEQUENCE [LARGE SCALE GENOMIC DNA]</scope>
    <source>
        <strain evidence="2">cv. 10/8</strain>
        <tissue evidence="1">Leaf</tissue>
    </source>
</reference>
<proteinExistence type="predicted"/>
<keyword evidence="2" id="KW-1185">Reference proteome</keyword>
<organism evidence="1 2">
    <name type="scientific">Trifolium medium</name>
    <dbReference type="NCBI Taxonomy" id="97028"/>
    <lineage>
        <taxon>Eukaryota</taxon>
        <taxon>Viridiplantae</taxon>
        <taxon>Streptophyta</taxon>
        <taxon>Embryophyta</taxon>
        <taxon>Tracheophyta</taxon>
        <taxon>Spermatophyta</taxon>
        <taxon>Magnoliopsida</taxon>
        <taxon>eudicotyledons</taxon>
        <taxon>Gunneridae</taxon>
        <taxon>Pentapetalae</taxon>
        <taxon>rosids</taxon>
        <taxon>fabids</taxon>
        <taxon>Fabales</taxon>
        <taxon>Fabaceae</taxon>
        <taxon>Papilionoideae</taxon>
        <taxon>50 kb inversion clade</taxon>
        <taxon>NPAAA clade</taxon>
        <taxon>Hologalegina</taxon>
        <taxon>IRL clade</taxon>
        <taxon>Trifolieae</taxon>
        <taxon>Trifolium</taxon>
    </lineage>
</organism>
<sequence length="34" mass="3842">ERNEGPEFELRIASLGKKLADRVPDQHPEIIQVG</sequence>
<dbReference type="EMBL" id="LXQA010315134">
    <property type="protein sequence ID" value="MCI43279.1"/>
    <property type="molecule type" value="Genomic_DNA"/>
</dbReference>
<accession>A0A392S3L3</accession>
<name>A0A392S3L3_9FABA</name>
<feature type="non-terminal residue" evidence="1">
    <location>
        <position position="1"/>
    </location>
</feature>
<comment type="caution">
    <text evidence="1">The sequence shown here is derived from an EMBL/GenBank/DDBJ whole genome shotgun (WGS) entry which is preliminary data.</text>
</comment>
<dbReference type="Proteomes" id="UP000265520">
    <property type="component" value="Unassembled WGS sequence"/>
</dbReference>
<dbReference type="AlphaFoldDB" id="A0A392S3L3"/>
<evidence type="ECO:0000313" key="2">
    <source>
        <dbReference type="Proteomes" id="UP000265520"/>
    </source>
</evidence>